<dbReference type="SUPFAM" id="SSF56281">
    <property type="entry name" value="Metallo-hydrolase/oxidoreductase"/>
    <property type="match status" value="1"/>
</dbReference>
<dbReference type="STRING" id="1121419.SAMN05443529_11087"/>
<dbReference type="OrthoDB" id="9803916at2"/>
<evidence type="ECO:0000256" key="1">
    <source>
        <dbReference type="ARBA" id="ARBA00022801"/>
    </source>
</evidence>
<feature type="domain" description="Beta-Casp" evidence="3">
    <location>
        <begin position="258"/>
        <end position="383"/>
    </location>
</feature>
<keyword evidence="5" id="KW-1185">Reference proteome</keyword>
<dbReference type="Gene3D" id="3.60.15.10">
    <property type="entry name" value="Ribonuclease Z/Hydroxyacylglutathione hydrolase-like"/>
    <property type="match status" value="1"/>
</dbReference>
<evidence type="ECO:0000313" key="4">
    <source>
        <dbReference type="EMBL" id="SDH15213.1"/>
    </source>
</evidence>
<dbReference type="InterPro" id="IPR011108">
    <property type="entry name" value="RMMBL"/>
</dbReference>
<proteinExistence type="predicted"/>
<dbReference type="EMBL" id="FNCP01000010">
    <property type="protein sequence ID" value="SDH15213.1"/>
    <property type="molecule type" value="Genomic_DNA"/>
</dbReference>
<evidence type="ECO:0000259" key="2">
    <source>
        <dbReference type="SMART" id="SM00849"/>
    </source>
</evidence>
<sequence length="578" mass="64676">MKISFFGAAQVVTGSSFLVETGDSRILIDCGMFQGSKALKELNYGEFPYNPASLDAVILTHAHTDHSGMLPKLIKSGFKGTIWATPETIKLCSIMLPDSGHIQEMEVERKNRKRNRAGLEPLVPIYTVQDAINTISYFRASRYKEIVELAPTVSFQFYDAGHILGSTHAVLHIKEPNYNKTVVFSGDIGNVNQPYIQDPSILSVADIVVMETTYGNRLHSENSDGSKNDRYEQLAQIIRSTYEAGGNLVIPAFAIERTQDLLFYLRRLQDEHRIPTLPIYIDSPLAIAATKIFQENTDNFDSVTRELIKTGNNPLTMPNVHFSQTAQDSMALNNIEGGAIIIAASGMADAGRIKHHLKHNLWKSNATVLFVGYQAQGTIGRMLSDGVDTVTIHGEKVAVNARITHMDGFSAHADQAELIHWLSLLGKKAEQIILIHGELESQTKFAEKILEEFGKSPLIPQLGETIEFTEGKVLQYPPEKVWLSIAPKDEMDKETASSPSEKLISKTIIQPTAPSYKRLKSTVSKTSRSQVNRAYIRLRHHLKRVIDQGLRTRDFDRVVNILDSLTRLLEEQERKSRR</sequence>
<dbReference type="InterPro" id="IPR036866">
    <property type="entry name" value="RibonucZ/Hydroxyglut_hydro"/>
</dbReference>
<reference evidence="5" key="1">
    <citation type="submission" date="2016-10" db="EMBL/GenBank/DDBJ databases">
        <authorList>
            <person name="Varghese N."/>
            <person name="Submissions S."/>
        </authorList>
    </citation>
    <scope>NUCLEOTIDE SEQUENCE [LARGE SCALE GENOMIC DNA]</scope>
    <source>
        <strain evidence="5">DSM 8344</strain>
    </source>
</reference>
<organism evidence="4 5">
    <name type="scientific">Desulfosporosinus hippei DSM 8344</name>
    <dbReference type="NCBI Taxonomy" id="1121419"/>
    <lineage>
        <taxon>Bacteria</taxon>
        <taxon>Bacillati</taxon>
        <taxon>Bacillota</taxon>
        <taxon>Clostridia</taxon>
        <taxon>Eubacteriales</taxon>
        <taxon>Desulfitobacteriaceae</taxon>
        <taxon>Desulfosporosinus</taxon>
    </lineage>
</organism>
<dbReference type="Pfam" id="PF07521">
    <property type="entry name" value="RMMBL"/>
    <property type="match status" value="1"/>
</dbReference>
<dbReference type="InterPro" id="IPR001279">
    <property type="entry name" value="Metallo-B-lactamas"/>
</dbReference>
<dbReference type="Proteomes" id="UP000198656">
    <property type="component" value="Unassembled WGS sequence"/>
</dbReference>
<feature type="domain" description="Metallo-beta-lactamase" evidence="2">
    <location>
        <begin position="13"/>
        <end position="219"/>
    </location>
</feature>
<dbReference type="RefSeq" id="WP_092333039.1">
    <property type="nucleotide sequence ID" value="NZ_FNCP01000010.1"/>
</dbReference>
<dbReference type="InterPro" id="IPR050698">
    <property type="entry name" value="MBL"/>
</dbReference>
<evidence type="ECO:0000259" key="3">
    <source>
        <dbReference type="SMART" id="SM01027"/>
    </source>
</evidence>
<dbReference type="Pfam" id="PF00753">
    <property type="entry name" value="Lactamase_B"/>
    <property type="match status" value="1"/>
</dbReference>
<protein>
    <submittedName>
        <fullName evidence="4">Metallo-beta-lactamase family protein</fullName>
    </submittedName>
</protein>
<dbReference type="SMART" id="SM00849">
    <property type="entry name" value="Lactamase_B"/>
    <property type="match status" value="1"/>
</dbReference>
<accession>A0A1G8A2X1</accession>
<dbReference type="PANTHER" id="PTHR11203">
    <property type="entry name" value="CLEAVAGE AND POLYADENYLATION SPECIFICITY FACTOR FAMILY MEMBER"/>
    <property type="match status" value="1"/>
</dbReference>
<evidence type="ECO:0000313" key="5">
    <source>
        <dbReference type="Proteomes" id="UP000198656"/>
    </source>
</evidence>
<dbReference type="Pfam" id="PF10996">
    <property type="entry name" value="Beta-Casp"/>
    <property type="match status" value="1"/>
</dbReference>
<dbReference type="GO" id="GO:0016787">
    <property type="term" value="F:hydrolase activity"/>
    <property type="evidence" value="ECO:0007669"/>
    <property type="project" value="UniProtKB-KW"/>
</dbReference>
<dbReference type="CDD" id="cd16295">
    <property type="entry name" value="TTHA0252-CPSF-like_MBL-fold"/>
    <property type="match status" value="1"/>
</dbReference>
<dbReference type="PANTHER" id="PTHR11203:SF37">
    <property type="entry name" value="INTEGRATOR COMPLEX SUBUNIT 11"/>
    <property type="match status" value="1"/>
</dbReference>
<dbReference type="SMART" id="SM01027">
    <property type="entry name" value="Beta-Casp"/>
    <property type="match status" value="1"/>
</dbReference>
<dbReference type="InterPro" id="IPR022712">
    <property type="entry name" value="Beta_Casp"/>
</dbReference>
<dbReference type="Gene3D" id="3.40.50.10890">
    <property type="match status" value="1"/>
</dbReference>
<name>A0A1G8A2X1_9FIRM</name>
<gene>
    <name evidence="4" type="ORF">SAMN05443529_11087</name>
</gene>
<keyword evidence="1" id="KW-0378">Hydrolase</keyword>
<dbReference type="AlphaFoldDB" id="A0A1G8A2X1"/>
<dbReference type="GO" id="GO:0004521">
    <property type="term" value="F:RNA endonuclease activity"/>
    <property type="evidence" value="ECO:0007669"/>
    <property type="project" value="TreeGrafter"/>
</dbReference>